<keyword evidence="11" id="KW-1185">Reference proteome</keyword>
<evidence type="ECO:0000256" key="7">
    <source>
        <dbReference type="SAM" id="MobiDB-lite"/>
    </source>
</evidence>
<feature type="compositionally biased region" description="Polar residues" evidence="7">
    <location>
        <begin position="96"/>
        <end position="106"/>
    </location>
</feature>
<dbReference type="PANTHER" id="PTHR47287">
    <property type="entry name" value="C2H2 AND C2HC ZINC FINGERS SUPERFAMILY PROTEIN"/>
    <property type="match status" value="1"/>
</dbReference>
<dbReference type="GO" id="GO:0009788">
    <property type="term" value="P:negative regulation of abscisic acid-activated signaling pathway"/>
    <property type="evidence" value="ECO:0007669"/>
    <property type="project" value="InterPro"/>
</dbReference>
<feature type="region of interest" description="Disordered" evidence="7">
    <location>
        <begin position="94"/>
        <end position="130"/>
    </location>
</feature>
<feature type="chain" id="PRO_5032777644" description="C2H2-type domain-containing protein" evidence="8">
    <location>
        <begin position="19"/>
        <end position="324"/>
    </location>
</feature>
<keyword evidence="8" id="KW-0732">Signal</keyword>
<evidence type="ECO:0000256" key="8">
    <source>
        <dbReference type="SAM" id="SignalP"/>
    </source>
</evidence>
<dbReference type="AlphaFoldDB" id="A0A834GDZ3"/>
<evidence type="ECO:0000313" key="11">
    <source>
        <dbReference type="Proteomes" id="UP000626092"/>
    </source>
</evidence>
<protein>
    <recommendedName>
        <fullName evidence="9">C2H2-type domain-containing protein</fullName>
    </recommendedName>
</protein>
<evidence type="ECO:0000313" key="10">
    <source>
        <dbReference type="EMBL" id="KAF7132574.1"/>
    </source>
</evidence>
<dbReference type="PROSITE" id="PS00028">
    <property type="entry name" value="ZINC_FINGER_C2H2_1"/>
    <property type="match status" value="1"/>
</dbReference>
<dbReference type="Gene3D" id="3.30.160.60">
    <property type="entry name" value="Classic Zinc Finger"/>
    <property type="match status" value="1"/>
</dbReference>
<keyword evidence="3 6" id="KW-0863">Zinc-finger</keyword>
<proteinExistence type="predicted"/>
<dbReference type="InterPro" id="IPR044246">
    <property type="entry name" value="ZFP3-like"/>
</dbReference>
<accession>A0A834GDZ3</accession>
<dbReference type="OrthoDB" id="1933825at2759"/>
<organism evidence="10 11">
    <name type="scientific">Rhododendron simsii</name>
    <name type="common">Sims's rhododendron</name>
    <dbReference type="NCBI Taxonomy" id="118357"/>
    <lineage>
        <taxon>Eukaryota</taxon>
        <taxon>Viridiplantae</taxon>
        <taxon>Streptophyta</taxon>
        <taxon>Embryophyta</taxon>
        <taxon>Tracheophyta</taxon>
        <taxon>Spermatophyta</taxon>
        <taxon>Magnoliopsida</taxon>
        <taxon>eudicotyledons</taxon>
        <taxon>Gunneridae</taxon>
        <taxon>Pentapetalae</taxon>
        <taxon>asterids</taxon>
        <taxon>Ericales</taxon>
        <taxon>Ericaceae</taxon>
        <taxon>Ericoideae</taxon>
        <taxon>Rhodoreae</taxon>
        <taxon>Rhododendron</taxon>
    </lineage>
</organism>
<name>A0A834GDZ3_RHOSS</name>
<dbReference type="PROSITE" id="PS50157">
    <property type="entry name" value="ZINC_FINGER_C2H2_2"/>
    <property type="match status" value="1"/>
</dbReference>
<feature type="compositionally biased region" description="Polar residues" evidence="7">
    <location>
        <begin position="114"/>
        <end position="123"/>
    </location>
</feature>
<evidence type="ECO:0000256" key="1">
    <source>
        <dbReference type="ARBA" id="ARBA00004123"/>
    </source>
</evidence>
<keyword evidence="4" id="KW-0862">Zinc</keyword>
<feature type="signal peptide" evidence="8">
    <location>
        <begin position="1"/>
        <end position="18"/>
    </location>
</feature>
<dbReference type="InterPro" id="IPR036236">
    <property type="entry name" value="Znf_C2H2_sf"/>
</dbReference>
<evidence type="ECO:0000256" key="5">
    <source>
        <dbReference type="ARBA" id="ARBA00023242"/>
    </source>
</evidence>
<keyword evidence="2" id="KW-0479">Metal-binding</keyword>
<evidence type="ECO:0000256" key="3">
    <source>
        <dbReference type="ARBA" id="ARBA00022771"/>
    </source>
</evidence>
<evidence type="ECO:0000256" key="2">
    <source>
        <dbReference type="ARBA" id="ARBA00022723"/>
    </source>
</evidence>
<feature type="domain" description="C2H2-type" evidence="9">
    <location>
        <begin position="173"/>
        <end position="200"/>
    </location>
</feature>
<comment type="subcellular location">
    <subcellularLocation>
        <location evidence="1">Nucleus</location>
    </subcellularLocation>
</comment>
<evidence type="ECO:0000256" key="6">
    <source>
        <dbReference type="PROSITE-ProRule" id="PRU00042"/>
    </source>
</evidence>
<keyword evidence="5" id="KW-0539">Nucleus</keyword>
<evidence type="ECO:0000256" key="4">
    <source>
        <dbReference type="ARBA" id="ARBA00022833"/>
    </source>
</evidence>
<dbReference type="EMBL" id="WJXA01000009">
    <property type="protein sequence ID" value="KAF7132574.1"/>
    <property type="molecule type" value="Genomic_DNA"/>
</dbReference>
<dbReference type="FunFam" id="3.30.160.60:FF:001366">
    <property type="entry name" value="Zinc finger protein 2"/>
    <property type="match status" value="1"/>
</dbReference>
<dbReference type="Proteomes" id="UP000626092">
    <property type="component" value="Unassembled WGS sequence"/>
</dbReference>
<reference evidence="10" key="1">
    <citation type="submission" date="2019-11" db="EMBL/GenBank/DDBJ databases">
        <authorList>
            <person name="Liu Y."/>
            <person name="Hou J."/>
            <person name="Li T.-Q."/>
            <person name="Guan C.-H."/>
            <person name="Wu X."/>
            <person name="Wu H.-Z."/>
            <person name="Ling F."/>
            <person name="Zhang R."/>
            <person name="Shi X.-G."/>
            <person name="Ren J.-P."/>
            <person name="Chen E.-F."/>
            <person name="Sun J.-M."/>
        </authorList>
    </citation>
    <scope>NUCLEOTIDE SEQUENCE</scope>
    <source>
        <strain evidence="10">Adult_tree_wgs_1</strain>
        <tissue evidence="10">Leaves</tissue>
    </source>
</reference>
<dbReference type="InterPro" id="IPR013087">
    <property type="entry name" value="Znf_C2H2_type"/>
</dbReference>
<dbReference type="SUPFAM" id="SSF57667">
    <property type="entry name" value="beta-beta-alpha zinc fingers"/>
    <property type="match status" value="1"/>
</dbReference>
<gene>
    <name evidence="10" type="ORF">RHSIM_Rhsim09G0086700</name>
</gene>
<dbReference type="PANTHER" id="PTHR47287:SF18">
    <property type="entry name" value="TRANSCRIPTION FACTOR C2H2 FAMILY"/>
    <property type="match status" value="1"/>
</dbReference>
<dbReference type="GO" id="GO:0005634">
    <property type="term" value="C:nucleus"/>
    <property type="evidence" value="ECO:0007669"/>
    <property type="project" value="UniProtKB-SubCell"/>
</dbReference>
<evidence type="ECO:0000259" key="9">
    <source>
        <dbReference type="PROSITE" id="PS50157"/>
    </source>
</evidence>
<sequence length="324" mass="35663">MLVSVHLLLWLDLGFVSLLSLCADSQIQGSDHLFGTRFTNQVPSDLNITLLAFRFTSPLLLITIKKIKPFELVFLSSMNLSNLNLESEDESEASSQVASNISSQDVITPDPSKDTNTTSSPTNKHPRDPDPLFLDLTLNFQANDVELNGMSYTSNDDLGTHAMAAQNPNPRVFSCNFCRRKFYSSQALGGHQNAHKRERTLAKRAMRMGMLSDRYASLASLPLHGSSFRSLGIEAHSSMHQMILPSSRPYPEARGLGPRFEQSFLGLPMFGEDDEARLSWPGSFRQTRGNFGGFDSGQSSNINFVTLAPAPSADSSSPDLTLKL</sequence>
<comment type="caution">
    <text evidence="10">The sequence shown here is derived from an EMBL/GenBank/DDBJ whole genome shotgun (WGS) entry which is preliminary data.</text>
</comment>
<dbReference type="GO" id="GO:0008270">
    <property type="term" value="F:zinc ion binding"/>
    <property type="evidence" value="ECO:0007669"/>
    <property type="project" value="UniProtKB-KW"/>
</dbReference>